<dbReference type="CDD" id="cd13983">
    <property type="entry name" value="STKc_WNK"/>
    <property type="match status" value="1"/>
</dbReference>
<dbReference type="EMBL" id="CAXHTB010000004">
    <property type="protein sequence ID" value="CAL0305289.1"/>
    <property type="molecule type" value="Genomic_DNA"/>
</dbReference>
<comment type="catalytic activity">
    <reaction evidence="7">
        <text>L-threonyl-[protein] + ATP = O-phospho-L-threonyl-[protein] + ADP + H(+)</text>
        <dbReference type="Rhea" id="RHEA:46608"/>
        <dbReference type="Rhea" id="RHEA-COMP:11060"/>
        <dbReference type="Rhea" id="RHEA-COMP:11605"/>
        <dbReference type="ChEBI" id="CHEBI:15378"/>
        <dbReference type="ChEBI" id="CHEBI:30013"/>
        <dbReference type="ChEBI" id="CHEBI:30616"/>
        <dbReference type="ChEBI" id="CHEBI:61977"/>
        <dbReference type="ChEBI" id="CHEBI:456216"/>
        <dbReference type="EC" id="2.7.11.1"/>
    </reaction>
</comment>
<keyword evidence="4" id="KW-0547">Nucleotide-binding</keyword>
<evidence type="ECO:0000256" key="1">
    <source>
        <dbReference type="ARBA" id="ARBA00012513"/>
    </source>
</evidence>
<evidence type="ECO:0000256" key="6">
    <source>
        <dbReference type="ARBA" id="ARBA00022840"/>
    </source>
</evidence>
<evidence type="ECO:0000256" key="2">
    <source>
        <dbReference type="ARBA" id="ARBA00022527"/>
    </source>
</evidence>
<evidence type="ECO:0000256" key="4">
    <source>
        <dbReference type="ARBA" id="ARBA00022741"/>
    </source>
</evidence>
<evidence type="ECO:0000256" key="3">
    <source>
        <dbReference type="ARBA" id="ARBA00022679"/>
    </source>
</evidence>
<dbReference type="InterPro" id="IPR011009">
    <property type="entry name" value="Kinase-like_dom_sf"/>
</dbReference>
<dbReference type="PROSITE" id="PS00108">
    <property type="entry name" value="PROTEIN_KINASE_ST"/>
    <property type="match status" value="1"/>
</dbReference>
<dbReference type="InterPro" id="IPR050588">
    <property type="entry name" value="WNK_Ser-Thr_kinase"/>
</dbReference>
<evidence type="ECO:0000256" key="7">
    <source>
        <dbReference type="ARBA" id="ARBA00047899"/>
    </source>
</evidence>
<dbReference type="EC" id="2.7.11.1" evidence="1"/>
<dbReference type="SMART" id="SM00220">
    <property type="entry name" value="S_TKc"/>
    <property type="match status" value="1"/>
</dbReference>
<dbReference type="Pfam" id="PF12202">
    <property type="entry name" value="OSR1_C"/>
    <property type="match status" value="1"/>
</dbReference>
<evidence type="ECO:0000256" key="5">
    <source>
        <dbReference type="ARBA" id="ARBA00022777"/>
    </source>
</evidence>
<dbReference type="AlphaFoldDB" id="A0AAV1W7D8"/>
<dbReference type="Gene3D" id="3.10.20.90">
    <property type="entry name" value="Phosphatidylinositol 3-kinase Catalytic Subunit, Chain A, domain 1"/>
    <property type="match status" value="1"/>
</dbReference>
<dbReference type="GO" id="GO:0005524">
    <property type="term" value="F:ATP binding"/>
    <property type="evidence" value="ECO:0007669"/>
    <property type="project" value="UniProtKB-KW"/>
</dbReference>
<dbReference type="PANTHER" id="PTHR13902">
    <property type="entry name" value="SERINE/THREONINE-PROTEIN KINASE WNK WITH NO LYSINE -RELATED"/>
    <property type="match status" value="1"/>
</dbReference>
<dbReference type="FunFam" id="3.30.200.20:FF:000075">
    <property type="entry name" value="Probable serine/threonine-protein kinase WNK1"/>
    <property type="match status" value="1"/>
</dbReference>
<comment type="caution">
    <text evidence="11">The sequence shown here is derived from an EMBL/GenBank/DDBJ whole genome shotgun (WGS) entry which is preliminary data.</text>
</comment>
<organism evidence="11 12">
    <name type="scientific">Lupinus luteus</name>
    <name type="common">European yellow lupine</name>
    <dbReference type="NCBI Taxonomy" id="3873"/>
    <lineage>
        <taxon>Eukaryota</taxon>
        <taxon>Viridiplantae</taxon>
        <taxon>Streptophyta</taxon>
        <taxon>Embryophyta</taxon>
        <taxon>Tracheophyta</taxon>
        <taxon>Spermatophyta</taxon>
        <taxon>Magnoliopsida</taxon>
        <taxon>eudicotyledons</taxon>
        <taxon>Gunneridae</taxon>
        <taxon>Pentapetalae</taxon>
        <taxon>rosids</taxon>
        <taxon>fabids</taxon>
        <taxon>Fabales</taxon>
        <taxon>Fabaceae</taxon>
        <taxon>Papilionoideae</taxon>
        <taxon>50 kb inversion clade</taxon>
        <taxon>genistoids sensu lato</taxon>
        <taxon>core genistoids</taxon>
        <taxon>Genisteae</taxon>
        <taxon>Lupinus</taxon>
    </lineage>
</organism>
<keyword evidence="2" id="KW-0723">Serine/threonine-protein kinase</keyword>
<evidence type="ECO:0000256" key="8">
    <source>
        <dbReference type="ARBA" id="ARBA00048679"/>
    </source>
</evidence>
<keyword evidence="5" id="KW-0418">Kinase</keyword>
<evidence type="ECO:0000313" key="12">
    <source>
        <dbReference type="Proteomes" id="UP001497480"/>
    </source>
</evidence>
<name>A0AAV1W7D8_LUPLU</name>
<protein>
    <recommendedName>
        <fullName evidence="1">non-specific serine/threonine protein kinase</fullName>
        <ecNumber evidence="1">2.7.11.1</ecNumber>
    </recommendedName>
</protein>
<proteinExistence type="predicted"/>
<dbReference type="GO" id="GO:0004674">
    <property type="term" value="F:protein serine/threonine kinase activity"/>
    <property type="evidence" value="ECO:0007669"/>
    <property type="project" value="UniProtKB-KW"/>
</dbReference>
<keyword evidence="12" id="KW-1185">Reference proteome</keyword>
<dbReference type="Pfam" id="PF00069">
    <property type="entry name" value="Pkinase"/>
    <property type="match status" value="1"/>
</dbReference>
<dbReference type="Gene3D" id="1.10.510.10">
    <property type="entry name" value="Transferase(Phosphotransferase) domain 1"/>
    <property type="match status" value="1"/>
</dbReference>
<dbReference type="FunFam" id="1.10.510.10:FF:000046">
    <property type="entry name" value="probable serine/threonine-protein kinase WNK9"/>
    <property type="match status" value="1"/>
</dbReference>
<keyword evidence="6" id="KW-0067">ATP-binding</keyword>
<accession>A0AAV1W7D8</accession>
<dbReference type="InterPro" id="IPR008271">
    <property type="entry name" value="Ser/Thr_kinase_AS"/>
</dbReference>
<feature type="domain" description="Protein kinase" evidence="10">
    <location>
        <begin position="33"/>
        <end position="290"/>
    </location>
</feature>
<dbReference type="InterPro" id="IPR000719">
    <property type="entry name" value="Prot_kinase_dom"/>
</dbReference>
<dbReference type="Gene3D" id="3.30.200.20">
    <property type="entry name" value="Phosphorylase Kinase, domain 1"/>
    <property type="match status" value="1"/>
</dbReference>
<comment type="catalytic activity">
    <reaction evidence="8">
        <text>L-seryl-[protein] + ATP = O-phospho-L-seryl-[protein] + ADP + H(+)</text>
        <dbReference type="Rhea" id="RHEA:17989"/>
        <dbReference type="Rhea" id="RHEA-COMP:9863"/>
        <dbReference type="Rhea" id="RHEA-COMP:11604"/>
        <dbReference type="ChEBI" id="CHEBI:15378"/>
        <dbReference type="ChEBI" id="CHEBI:29999"/>
        <dbReference type="ChEBI" id="CHEBI:30616"/>
        <dbReference type="ChEBI" id="CHEBI:83421"/>
        <dbReference type="ChEBI" id="CHEBI:456216"/>
        <dbReference type="EC" id="2.7.11.1"/>
    </reaction>
</comment>
<reference evidence="11 12" key="1">
    <citation type="submission" date="2024-03" db="EMBL/GenBank/DDBJ databases">
        <authorList>
            <person name="Martinez-Hernandez J."/>
        </authorList>
    </citation>
    <scope>NUCLEOTIDE SEQUENCE [LARGE SCALE GENOMIC DNA]</scope>
</reference>
<gene>
    <name evidence="11" type="ORF">LLUT_LOCUS6349</name>
</gene>
<feature type="region of interest" description="Disordered" evidence="9">
    <location>
        <begin position="1"/>
        <end position="23"/>
    </location>
</feature>
<keyword evidence="3" id="KW-0808">Transferase</keyword>
<dbReference type="PROSITE" id="PS50011">
    <property type="entry name" value="PROTEIN_KINASE_DOM"/>
    <property type="match status" value="1"/>
</dbReference>
<evidence type="ECO:0000313" key="11">
    <source>
        <dbReference type="EMBL" id="CAL0305289.1"/>
    </source>
</evidence>
<dbReference type="InterPro" id="IPR024678">
    <property type="entry name" value="Kinase_OSR1/WNK_CCT"/>
</dbReference>
<evidence type="ECO:0000256" key="9">
    <source>
        <dbReference type="SAM" id="MobiDB-lite"/>
    </source>
</evidence>
<dbReference type="SUPFAM" id="SSF56112">
    <property type="entry name" value="Protein kinase-like (PK-like)"/>
    <property type="match status" value="1"/>
</dbReference>
<sequence>MSLAGAESSEEGTGLPEPPDPDVVEIDPTCRYVRYKEVLGKGAFKTVYKAFDEVNGLEVAWSQIRIDEVLQSPCDLERLYSEVHLLKSLKHNNIIRFYNSWIDDKHRTVNMITELFTSGSLRQYRKKHKKVDMKAVKGWARQVLMGLNYLHSHKPPIIHRDLKCDNIFINGHQGEVKIGDLGLATLLEQNNAKSVIGTPEFMAPELYDEEYNELADIYSFGMCMLELVTFEYPYRECRNSAQIYKKVSTGVKPVSLSKVKDPDIKFFIEKCLVPASQRLPARELLMDPFLQVNGLAKNRSLQLPDIVLPRLGAFENRCLMSEGPASARSRSISIDLNDTSELPMITVFYNSVEDAPPSPCVEIRRVKGGNLFFLQGEENDENSVSLVLRIADQNGRARNIHFMFYLNTDTAISVSSEMVEQLELAEQNVKFIAESLDLLLMTLIPDWKPCIAIEHLVVSPNDKRANLIQQKDLKSSHKDLELSKYKESLEDASRIVVEDEGPSTLPERLEVNETNYDVIFDEVLSHAKIGLQRETKADDLCSEMSYISVASDFDDENSSAVSFTSAESEFSDFSSPTMNEGSQTSRLSVNETNYDVIFDEVLSNARIGLQRETKPDDLCYEMSYTSVASEFDDDNLSAVSFTSAESEFSDFNSPTMNEGIETSFASEIEASIDYRNKLPEVSSNGILNYSTNHLITASEVDSSKELEMIDQQYQEAINELTKRRHQAIIETRRRLSSNMRS</sequence>
<evidence type="ECO:0000259" key="10">
    <source>
        <dbReference type="PROSITE" id="PS50011"/>
    </source>
</evidence>
<dbReference type="Proteomes" id="UP001497480">
    <property type="component" value="Unassembled WGS sequence"/>
</dbReference>